<evidence type="ECO:0000256" key="1">
    <source>
        <dbReference type="ARBA" id="ARBA00001971"/>
    </source>
</evidence>
<name>A0A9P3UQK3_LYOSH</name>
<dbReference type="GO" id="GO:0005506">
    <property type="term" value="F:iron ion binding"/>
    <property type="evidence" value="ECO:0007669"/>
    <property type="project" value="InterPro"/>
</dbReference>
<feature type="transmembrane region" description="Helical" evidence="9">
    <location>
        <begin position="58"/>
        <end position="78"/>
    </location>
</feature>
<dbReference type="InterPro" id="IPR002403">
    <property type="entry name" value="Cyt_P450_E_grp-IV"/>
</dbReference>
<keyword evidence="9" id="KW-0472">Membrane</keyword>
<keyword evidence="7" id="KW-0503">Monooxygenase</keyword>
<evidence type="ECO:0000256" key="10">
    <source>
        <dbReference type="SAM" id="SignalP"/>
    </source>
</evidence>
<keyword evidence="12" id="KW-1185">Reference proteome</keyword>
<keyword evidence="9" id="KW-0812">Transmembrane</keyword>
<dbReference type="GO" id="GO:0004497">
    <property type="term" value="F:monooxygenase activity"/>
    <property type="evidence" value="ECO:0007669"/>
    <property type="project" value="UniProtKB-KW"/>
</dbReference>
<dbReference type="PRINTS" id="PR00385">
    <property type="entry name" value="P450"/>
</dbReference>
<keyword evidence="9" id="KW-1133">Transmembrane helix</keyword>
<dbReference type="Proteomes" id="UP001063166">
    <property type="component" value="Unassembled WGS sequence"/>
</dbReference>
<keyword evidence="8" id="KW-0349">Heme</keyword>
<protein>
    <submittedName>
        <fullName evidence="11">Cytochrome P450</fullName>
    </submittedName>
</protein>
<dbReference type="GO" id="GO:0020037">
    <property type="term" value="F:heme binding"/>
    <property type="evidence" value="ECO:0007669"/>
    <property type="project" value="InterPro"/>
</dbReference>
<reference evidence="11" key="1">
    <citation type="submission" date="2022-07" db="EMBL/GenBank/DDBJ databases">
        <title>The genome of Lyophyllum shimeji provides insight into the initial evolution of ectomycorrhizal fungal genome.</title>
        <authorList>
            <person name="Kobayashi Y."/>
            <person name="Shibata T."/>
            <person name="Hirakawa H."/>
            <person name="Shigenobu S."/>
            <person name="Nishiyama T."/>
            <person name="Yamada A."/>
            <person name="Hasebe M."/>
            <person name="Kawaguchi M."/>
        </authorList>
    </citation>
    <scope>NUCLEOTIDE SEQUENCE</scope>
    <source>
        <strain evidence="11">AT787</strain>
    </source>
</reference>
<dbReference type="EMBL" id="BRPK01000009">
    <property type="protein sequence ID" value="GLB41352.1"/>
    <property type="molecule type" value="Genomic_DNA"/>
</dbReference>
<dbReference type="InterPro" id="IPR001128">
    <property type="entry name" value="Cyt_P450"/>
</dbReference>
<sequence length="541" mass="59660">MTCALSALFLNFIISAVSSLWFRKHEPHIFTFLAVCLVIACVHAAHHIALAEAGFARVMTFVSCQLTIYLVFLSLLTLEYRLSSRHPLARFPGPAMAKVSKWYMAYHVLVGTRHAILQRLHAQFGPWVRIGPNELSINDADAVKPIYLNLPRAASYKAVPARDQTLIMIVDRQQHTQRRKPWTRAFSSKMLAKYAVAASNRARQLAAILQGRSLIDLNHWLALCLMDIIGDLGFSGGIEALAAGEDRADWMNMLNLGALVVGVLGQVPWLTDFVLLFPQNGPLETFHKFARDKVESARAKALSEDANILSIILNDNVNASSQSSLSTGEAAADASLLMASSIETTSQALTTLFRYVLTDDSILGRLRAEIAAAFPDGDEDINVTYRDAHKTVFLNACIQEALRIMPPAPAGLPRSSGAHGVTIIGEFIPPETTVHVPTFTLQRTAANFAEPDRFIPTRWLPSERNSTPHNELAYIPFGAGFGACVGRQLALQNIRILAIHLLSKLDIKLSTGLSLNNFDASHKDRGLWTHDKFLVDVEKRL</sequence>
<feature type="transmembrane region" description="Helical" evidence="9">
    <location>
        <begin position="29"/>
        <end position="51"/>
    </location>
</feature>
<evidence type="ECO:0000256" key="6">
    <source>
        <dbReference type="ARBA" id="ARBA00023004"/>
    </source>
</evidence>
<keyword evidence="6 8" id="KW-0408">Iron</keyword>
<dbReference type="InterPro" id="IPR050121">
    <property type="entry name" value="Cytochrome_P450_monoxygenase"/>
</dbReference>
<dbReference type="Gene3D" id="1.10.630.10">
    <property type="entry name" value="Cytochrome P450"/>
    <property type="match status" value="1"/>
</dbReference>
<evidence type="ECO:0000256" key="4">
    <source>
        <dbReference type="ARBA" id="ARBA00022723"/>
    </source>
</evidence>
<feature type="signal peptide" evidence="10">
    <location>
        <begin position="1"/>
        <end position="19"/>
    </location>
</feature>
<dbReference type="PRINTS" id="PR00465">
    <property type="entry name" value="EP450IV"/>
</dbReference>
<dbReference type="PANTHER" id="PTHR24305:SF187">
    <property type="entry name" value="P450, PUTATIVE (EUROFUNG)-RELATED"/>
    <property type="match status" value="1"/>
</dbReference>
<feature type="binding site" description="axial binding residue" evidence="8">
    <location>
        <position position="484"/>
    </location>
    <ligand>
        <name>heme</name>
        <dbReference type="ChEBI" id="CHEBI:30413"/>
    </ligand>
    <ligandPart>
        <name>Fe</name>
        <dbReference type="ChEBI" id="CHEBI:18248"/>
    </ligandPart>
</feature>
<evidence type="ECO:0000256" key="7">
    <source>
        <dbReference type="ARBA" id="ARBA00023033"/>
    </source>
</evidence>
<gene>
    <name evidence="11" type="ORF">LshimejAT787_0905670</name>
</gene>
<dbReference type="SUPFAM" id="SSF48264">
    <property type="entry name" value="Cytochrome P450"/>
    <property type="match status" value="1"/>
</dbReference>
<evidence type="ECO:0000256" key="9">
    <source>
        <dbReference type="SAM" id="Phobius"/>
    </source>
</evidence>
<evidence type="ECO:0000256" key="8">
    <source>
        <dbReference type="PIRSR" id="PIRSR602403-1"/>
    </source>
</evidence>
<organism evidence="11 12">
    <name type="scientific">Lyophyllum shimeji</name>
    <name type="common">Hon-shimeji</name>
    <name type="synonym">Tricholoma shimeji</name>
    <dbReference type="NCBI Taxonomy" id="47721"/>
    <lineage>
        <taxon>Eukaryota</taxon>
        <taxon>Fungi</taxon>
        <taxon>Dikarya</taxon>
        <taxon>Basidiomycota</taxon>
        <taxon>Agaricomycotina</taxon>
        <taxon>Agaricomycetes</taxon>
        <taxon>Agaricomycetidae</taxon>
        <taxon>Agaricales</taxon>
        <taxon>Tricholomatineae</taxon>
        <taxon>Lyophyllaceae</taxon>
        <taxon>Lyophyllum</taxon>
    </lineage>
</organism>
<feature type="chain" id="PRO_5040250752" evidence="10">
    <location>
        <begin position="20"/>
        <end position="541"/>
    </location>
</feature>
<accession>A0A9P3UQK3</accession>
<comment type="similarity">
    <text evidence="3">Belongs to the cytochrome P450 family.</text>
</comment>
<dbReference type="PANTHER" id="PTHR24305">
    <property type="entry name" value="CYTOCHROME P450"/>
    <property type="match status" value="1"/>
</dbReference>
<comment type="cofactor">
    <cofactor evidence="1 8">
        <name>heme</name>
        <dbReference type="ChEBI" id="CHEBI:30413"/>
    </cofactor>
</comment>
<proteinExistence type="inferred from homology"/>
<dbReference type="Pfam" id="PF00067">
    <property type="entry name" value="p450"/>
    <property type="match status" value="1"/>
</dbReference>
<evidence type="ECO:0000313" key="12">
    <source>
        <dbReference type="Proteomes" id="UP001063166"/>
    </source>
</evidence>
<keyword evidence="5" id="KW-0560">Oxidoreductase</keyword>
<comment type="pathway">
    <text evidence="2">Secondary metabolite biosynthesis.</text>
</comment>
<comment type="caution">
    <text evidence="11">The sequence shown here is derived from an EMBL/GenBank/DDBJ whole genome shotgun (WGS) entry which is preliminary data.</text>
</comment>
<evidence type="ECO:0000256" key="5">
    <source>
        <dbReference type="ARBA" id="ARBA00023002"/>
    </source>
</evidence>
<dbReference type="GO" id="GO:0016705">
    <property type="term" value="F:oxidoreductase activity, acting on paired donors, with incorporation or reduction of molecular oxygen"/>
    <property type="evidence" value="ECO:0007669"/>
    <property type="project" value="InterPro"/>
</dbReference>
<evidence type="ECO:0000256" key="2">
    <source>
        <dbReference type="ARBA" id="ARBA00005179"/>
    </source>
</evidence>
<evidence type="ECO:0000256" key="3">
    <source>
        <dbReference type="ARBA" id="ARBA00010617"/>
    </source>
</evidence>
<dbReference type="InterPro" id="IPR036396">
    <property type="entry name" value="Cyt_P450_sf"/>
</dbReference>
<keyword evidence="10" id="KW-0732">Signal</keyword>
<dbReference type="OrthoDB" id="6692864at2759"/>
<evidence type="ECO:0000313" key="11">
    <source>
        <dbReference type="EMBL" id="GLB41352.1"/>
    </source>
</evidence>
<dbReference type="AlphaFoldDB" id="A0A9P3UQK3"/>
<keyword evidence="4 8" id="KW-0479">Metal-binding</keyword>